<accession>A0A8X6KGB9</accession>
<dbReference type="EMBL" id="BMAO01020975">
    <property type="protein sequence ID" value="GFQ71058.1"/>
    <property type="molecule type" value="Genomic_DNA"/>
</dbReference>
<proteinExistence type="predicted"/>
<comment type="caution">
    <text evidence="1">The sequence shown here is derived from an EMBL/GenBank/DDBJ whole genome shotgun (WGS) entry which is preliminary data.</text>
</comment>
<dbReference type="Proteomes" id="UP000887116">
    <property type="component" value="Unassembled WGS sequence"/>
</dbReference>
<gene>
    <name evidence="1" type="ORF">TNCT_710691</name>
</gene>
<dbReference type="OrthoDB" id="6422484at2759"/>
<protein>
    <submittedName>
        <fullName evidence="1">Uncharacterized protein</fullName>
    </submittedName>
</protein>
<evidence type="ECO:0000313" key="1">
    <source>
        <dbReference type="EMBL" id="GFQ71058.1"/>
    </source>
</evidence>
<organism evidence="1 2">
    <name type="scientific">Trichonephila clavata</name>
    <name type="common">Joro spider</name>
    <name type="synonym">Nephila clavata</name>
    <dbReference type="NCBI Taxonomy" id="2740835"/>
    <lineage>
        <taxon>Eukaryota</taxon>
        <taxon>Metazoa</taxon>
        <taxon>Ecdysozoa</taxon>
        <taxon>Arthropoda</taxon>
        <taxon>Chelicerata</taxon>
        <taxon>Arachnida</taxon>
        <taxon>Araneae</taxon>
        <taxon>Araneomorphae</taxon>
        <taxon>Entelegynae</taxon>
        <taxon>Araneoidea</taxon>
        <taxon>Nephilidae</taxon>
        <taxon>Trichonephila</taxon>
    </lineage>
</organism>
<evidence type="ECO:0000313" key="2">
    <source>
        <dbReference type="Proteomes" id="UP000887116"/>
    </source>
</evidence>
<keyword evidence="2" id="KW-1185">Reference proteome</keyword>
<dbReference type="AlphaFoldDB" id="A0A8X6KGB9"/>
<name>A0A8X6KGB9_TRICU</name>
<sequence length="88" mass="10410">MAPNDVPPNLRRKRSTLRSTVTRLIPNVKEEPQCNNMDYQLECLEEKTKELSKSDEKIHYLLPDDEYGQNVVEYEKYEDYAKLTIFLA</sequence>
<reference evidence="1" key="1">
    <citation type="submission" date="2020-07" db="EMBL/GenBank/DDBJ databases">
        <title>Multicomponent nature underlies the extraordinary mechanical properties of spider dragline silk.</title>
        <authorList>
            <person name="Kono N."/>
            <person name="Nakamura H."/>
            <person name="Mori M."/>
            <person name="Yoshida Y."/>
            <person name="Ohtoshi R."/>
            <person name="Malay A.D."/>
            <person name="Moran D.A.P."/>
            <person name="Tomita M."/>
            <person name="Numata K."/>
            <person name="Arakawa K."/>
        </authorList>
    </citation>
    <scope>NUCLEOTIDE SEQUENCE</scope>
</reference>